<evidence type="ECO:0000259" key="4">
    <source>
        <dbReference type="Pfam" id="PF08241"/>
    </source>
</evidence>
<dbReference type="Pfam" id="PF08241">
    <property type="entry name" value="Methyltransf_11"/>
    <property type="match status" value="1"/>
</dbReference>
<gene>
    <name evidence="5" type="ORF">AOZ06_14940</name>
</gene>
<dbReference type="InterPro" id="IPR013216">
    <property type="entry name" value="Methyltransf_11"/>
</dbReference>
<keyword evidence="3" id="KW-0808">Transferase</keyword>
<keyword evidence="6" id="KW-1185">Reference proteome</keyword>
<organism evidence="5 6">
    <name type="scientific">Kibdelosporangium phytohabitans</name>
    <dbReference type="NCBI Taxonomy" id="860235"/>
    <lineage>
        <taxon>Bacteria</taxon>
        <taxon>Bacillati</taxon>
        <taxon>Actinomycetota</taxon>
        <taxon>Actinomycetes</taxon>
        <taxon>Pseudonocardiales</taxon>
        <taxon>Pseudonocardiaceae</taxon>
        <taxon>Kibdelosporangium</taxon>
    </lineage>
</organism>
<dbReference type="PANTHER" id="PTHR44942">
    <property type="entry name" value="METHYLTRANSF_11 DOMAIN-CONTAINING PROTEIN"/>
    <property type="match status" value="1"/>
</dbReference>
<reference evidence="5 6" key="1">
    <citation type="submission" date="2015-07" db="EMBL/GenBank/DDBJ databases">
        <title>Genome sequencing of Kibdelosporangium phytohabitans.</title>
        <authorList>
            <person name="Qin S."/>
            <person name="Xing K."/>
        </authorList>
    </citation>
    <scope>NUCLEOTIDE SEQUENCE [LARGE SCALE GENOMIC DNA]</scope>
    <source>
        <strain evidence="5 6">KLBMP1111</strain>
    </source>
</reference>
<comment type="similarity">
    <text evidence="1">Belongs to the methyltransferase superfamily.</text>
</comment>
<dbReference type="Gene3D" id="3.40.50.150">
    <property type="entry name" value="Vaccinia Virus protein VP39"/>
    <property type="match status" value="1"/>
</dbReference>
<evidence type="ECO:0000256" key="1">
    <source>
        <dbReference type="ARBA" id="ARBA00008361"/>
    </source>
</evidence>
<dbReference type="CDD" id="cd02440">
    <property type="entry name" value="AdoMet_MTases"/>
    <property type="match status" value="1"/>
</dbReference>
<dbReference type="SUPFAM" id="SSF53335">
    <property type="entry name" value="S-adenosyl-L-methionine-dependent methyltransferases"/>
    <property type="match status" value="1"/>
</dbReference>
<dbReference type="InterPro" id="IPR051052">
    <property type="entry name" value="Diverse_substrate_MTase"/>
</dbReference>
<name>A0A0N9I063_9PSEU</name>
<dbReference type="STRING" id="860235.AOZ06_14940"/>
<dbReference type="GO" id="GO:0032259">
    <property type="term" value="P:methylation"/>
    <property type="evidence" value="ECO:0007669"/>
    <property type="project" value="UniProtKB-KW"/>
</dbReference>
<dbReference type="Proteomes" id="UP000063699">
    <property type="component" value="Chromosome"/>
</dbReference>
<dbReference type="InterPro" id="IPR029063">
    <property type="entry name" value="SAM-dependent_MTases_sf"/>
</dbReference>
<proteinExistence type="inferred from homology"/>
<feature type="domain" description="Methyltransferase type 11" evidence="4">
    <location>
        <begin position="40"/>
        <end position="128"/>
    </location>
</feature>
<keyword evidence="2" id="KW-0489">Methyltransferase</keyword>
<evidence type="ECO:0000256" key="2">
    <source>
        <dbReference type="ARBA" id="ARBA00022603"/>
    </source>
</evidence>
<dbReference type="RefSeq" id="WP_054289949.1">
    <property type="nucleotide sequence ID" value="NZ_CP012752.1"/>
</dbReference>
<dbReference type="EMBL" id="CP012752">
    <property type="protein sequence ID" value="ALG08042.1"/>
    <property type="molecule type" value="Genomic_DNA"/>
</dbReference>
<evidence type="ECO:0000313" key="6">
    <source>
        <dbReference type="Proteomes" id="UP000063699"/>
    </source>
</evidence>
<dbReference type="AlphaFoldDB" id="A0A0N9I063"/>
<evidence type="ECO:0000256" key="3">
    <source>
        <dbReference type="ARBA" id="ARBA00022679"/>
    </source>
</evidence>
<sequence>MTAQPGLVFGVDPAHYDQHRPAVPELAADWLLPAGIGVVVDVGAGTGHMTRILLKRAGRVVAVDPDPQMVAWLREKFPDASVHVGSSEALPVADGCADAVVSSNAWHWFDPPKAGAEAARCLKPGGVLGVSWHDRGDSDLWLEEVQNVILSAHIPGRPVHRLQLPPDLPFGPIEKHVAEYEREMTPQQICAMHSTYSATISLPEGERAALLGKLHDHLVAHAAERGTATLAIPFVATLYRTHRLA</sequence>
<accession>A0A0N9I063</accession>
<dbReference type="PANTHER" id="PTHR44942:SF4">
    <property type="entry name" value="METHYLTRANSFERASE TYPE 11 DOMAIN-CONTAINING PROTEIN"/>
    <property type="match status" value="1"/>
</dbReference>
<dbReference type="KEGG" id="kphy:AOZ06_14940"/>
<protein>
    <recommendedName>
        <fullName evidence="4">Methyltransferase type 11 domain-containing protein</fullName>
    </recommendedName>
</protein>
<evidence type="ECO:0000313" key="5">
    <source>
        <dbReference type="EMBL" id="ALG08042.1"/>
    </source>
</evidence>
<dbReference type="GO" id="GO:0008757">
    <property type="term" value="F:S-adenosylmethionine-dependent methyltransferase activity"/>
    <property type="evidence" value="ECO:0007669"/>
    <property type="project" value="InterPro"/>
</dbReference>